<sequence length="82" mass="9478">MRRLLRSLLHFHWQPNDPKTMDPMSMTLHDVVRLVEQERTAAKRQHATGNRVLNNKPTNKGLHDLNARGFDPRRILTGKATA</sequence>
<evidence type="ECO:0000313" key="2">
    <source>
        <dbReference type="EMBL" id="QDV68684.1"/>
    </source>
</evidence>
<accession>A0A518JT17</accession>
<reference evidence="2 3" key="1">
    <citation type="submission" date="2019-02" db="EMBL/GenBank/DDBJ databases">
        <title>Deep-cultivation of Planctomycetes and their phenomic and genomic characterization uncovers novel biology.</title>
        <authorList>
            <person name="Wiegand S."/>
            <person name="Jogler M."/>
            <person name="Boedeker C."/>
            <person name="Pinto D."/>
            <person name="Vollmers J."/>
            <person name="Rivas-Marin E."/>
            <person name="Kohn T."/>
            <person name="Peeters S.H."/>
            <person name="Heuer A."/>
            <person name="Rast P."/>
            <person name="Oberbeckmann S."/>
            <person name="Bunk B."/>
            <person name="Jeske O."/>
            <person name="Meyerdierks A."/>
            <person name="Storesund J.E."/>
            <person name="Kallscheuer N."/>
            <person name="Luecker S."/>
            <person name="Lage O.M."/>
            <person name="Pohl T."/>
            <person name="Merkel B.J."/>
            <person name="Hornburger P."/>
            <person name="Mueller R.-W."/>
            <person name="Bruemmer F."/>
            <person name="Labrenz M."/>
            <person name="Spormann A.M."/>
            <person name="Op den Camp H."/>
            <person name="Overmann J."/>
            <person name="Amann R."/>
            <person name="Jetten M.S.M."/>
            <person name="Mascher T."/>
            <person name="Medema M.H."/>
            <person name="Devos D.P."/>
            <person name="Kaster A.-K."/>
            <person name="Ovreas L."/>
            <person name="Rohde M."/>
            <person name="Galperin M.Y."/>
            <person name="Jogler C."/>
        </authorList>
    </citation>
    <scope>NUCLEOTIDE SEQUENCE [LARGE SCALE GENOMIC DNA]</scope>
    <source>
        <strain evidence="2 3">Poly24</strain>
    </source>
</reference>
<organism evidence="2 3">
    <name type="scientific">Rosistilla carotiformis</name>
    <dbReference type="NCBI Taxonomy" id="2528017"/>
    <lineage>
        <taxon>Bacteria</taxon>
        <taxon>Pseudomonadati</taxon>
        <taxon>Planctomycetota</taxon>
        <taxon>Planctomycetia</taxon>
        <taxon>Pirellulales</taxon>
        <taxon>Pirellulaceae</taxon>
        <taxon>Rosistilla</taxon>
    </lineage>
</organism>
<feature type="region of interest" description="Disordered" evidence="1">
    <location>
        <begin position="40"/>
        <end position="67"/>
    </location>
</feature>
<gene>
    <name evidence="2" type="ORF">Poly24_23970</name>
</gene>
<proteinExistence type="predicted"/>
<dbReference type="KEGG" id="rcf:Poly24_23970"/>
<evidence type="ECO:0000313" key="3">
    <source>
        <dbReference type="Proteomes" id="UP000315082"/>
    </source>
</evidence>
<protein>
    <submittedName>
        <fullName evidence="2">Uncharacterized protein</fullName>
    </submittedName>
</protein>
<evidence type="ECO:0000256" key="1">
    <source>
        <dbReference type="SAM" id="MobiDB-lite"/>
    </source>
</evidence>
<keyword evidence="3" id="KW-1185">Reference proteome</keyword>
<dbReference type="AlphaFoldDB" id="A0A518JT17"/>
<dbReference type="EMBL" id="CP036348">
    <property type="protein sequence ID" value="QDV68684.1"/>
    <property type="molecule type" value="Genomic_DNA"/>
</dbReference>
<name>A0A518JT17_9BACT</name>
<feature type="compositionally biased region" description="Polar residues" evidence="1">
    <location>
        <begin position="47"/>
        <end position="58"/>
    </location>
</feature>
<dbReference type="Proteomes" id="UP000315082">
    <property type="component" value="Chromosome"/>
</dbReference>